<dbReference type="EMBL" id="HBIC01046937">
    <property type="protein sequence ID" value="CAE0295121.1"/>
    <property type="molecule type" value="Transcribed_RNA"/>
</dbReference>
<proteinExistence type="predicted"/>
<dbReference type="AlphaFoldDB" id="A0A7S3MC36"/>
<evidence type="ECO:0000313" key="1">
    <source>
        <dbReference type="EMBL" id="CAE0295121.1"/>
    </source>
</evidence>
<accession>A0A7S3MC36</accession>
<reference evidence="1" key="1">
    <citation type="submission" date="2021-01" db="EMBL/GenBank/DDBJ databases">
        <authorList>
            <person name="Corre E."/>
            <person name="Pelletier E."/>
            <person name="Niang G."/>
            <person name="Scheremetjew M."/>
            <person name="Finn R."/>
            <person name="Kale V."/>
            <person name="Holt S."/>
            <person name="Cochrane G."/>
            <person name="Meng A."/>
            <person name="Brown T."/>
            <person name="Cohen L."/>
        </authorList>
    </citation>
    <scope>NUCLEOTIDE SEQUENCE</scope>
    <source>
        <strain evidence="1">CCAP 955/1</strain>
    </source>
</reference>
<sequence length="255" mass="28888">MRGFNVTIVFVYREVLAQLISLHFELNRFEHEKVVNFSTSFSGYLFQKLGGVPLLFRPVDEVKLYADAFGVDSIRIIDMLGVAAAKKDIAHVLMCEIGGVLCNLKVSSQKNTQASPASHQSNSAYSLLPSQVFSFYKSYLERQHNGTCHICGSVWNEHTRFTARYKEHLKVHPPPETITSNLSLLVPFSQQADATLRDKYGSAILYSNRTVNLQAMANVQVQEIDPELFMIDVHWNQWIHSEYELALAEKKLCAC</sequence>
<organism evidence="1">
    <name type="scientific">Spumella elongata</name>
    <dbReference type="NCBI Taxonomy" id="89044"/>
    <lineage>
        <taxon>Eukaryota</taxon>
        <taxon>Sar</taxon>
        <taxon>Stramenopiles</taxon>
        <taxon>Ochrophyta</taxon>
        <taxon>Chrysophyceae</taxon>
        <taxon>Chromulinales</taxon>
        <taxon>Chromulinaceae</taxon>
        <taxon>Spumella</taxon>
    </lineage>
</organism>
<name>A0A7S3MC36_9STRA</name>
<protein>
    <submittedName>
        <fullName evidence="1">Uncharacterized protein</fullName>
    </submittedName>
</protein>
<gene>
    <name evidence="1" type="ORF">SELO1098_LOCUS23973</name>
</gene>